<accession>A0ACB9QY34</accession>
<proteinExistence type="predicted"/>
<sequence>MCPGGAGEYMEKLKRYVPLTSGTLRTALDMGCGVASFGGYLQAENVLITSFAPIDSHKSQIQFALERGIPSFVSMLGTQRRPFAAFSFDFVHCS</sequence>
<reference evidence="2" key="1">
    <citation type="journal article" date="2023" name="Front. Plant Sci.">
        <title>Chromosomal-level genome assembly of Melastoma candidum provides insights into trichome evolution.</title>
        <authorList>
            <person name="Zhong Y."/>
            <person name="Wu W."/>
            <person name="Sun C."/>
            <person name="Zou P."/>
            <person name="Liu Y."/>
            <person name="Dai S."/>
            <person name="Zhou R."/>
        </authorList>
    </citation>
    <scope>NUCLEOTIDE SEQUENCE [LARGE SCALE GENOMIC DNA]</scope>
</reference>
<dbReference type="EMBL" id="CM042884">
    <property type="protein sequence ID" value="KAI4371530.1"/>
    <property type="molecule type" value="Genomic_DNA"/>
</dbReference>
<organism evidence="1 2">
    <name type="scientific">Melastoma candidum</name>
    <dbReference type="NCBI Taxonomy" id="119954"/>
    <lineage>
        <taxon>Eukaryota</taxon>
        <taxon>Viridiplantae</taxon>
        <taxon>Streptophyta</taxon>
        <taxon>Embryophyta</taxon>
        <taxon>Tracheophyta</taxon>
        <taxon>Spermatophyta</taxon>
        <taxon>Magnoliopsida</taxon>
        <taxon>eudicotyledons</taxon>
        <taxon>Gunneridae</taxon>
        <taxon>Pentapetalae</taxon>
        <taxon>rosids</taxon>
        <taxon>malvids</taxon>
        <taxon>Myrtales</taxon>
        <taxon>Melastomataceae</taxon>
        <taxon>Melastomatoideae</taxon>
        <taxon>Melastomateae</taxon>
        <taxon>Melastoma</taxon>
    </lineage>
</organism>
<evidence type="ECO:0000313" key="1">
    <source>
        <dbReference type="EMBL" id="KAI4371530.1"/>
    </source>
</evidence>
<keyword evidence="2" id="KW-1185">Reference proteome</keyword>
<comment type="caution">
    <text evidence="1">The sequence shown here is derived from an EMBL/GenBank/DDBJ whole genome shotgun (WGS) entry which is preliminary data.</text>
</comment>
<protein>
    <submittedName>
        <fullName evidence="1">Uncharacterized protein</fullName>
    </submittedName>
</protein>
<dbReference type="Proteomes" id="UP001057402">
    <property type="component" value="Chromosome 5"/>
</dbReference>
<evidence type="ECO:0000313" key="2">
    <source>
        <dbReference type="Proteomes" id="UP001057402"/>
    </source>
</evidence>
<gene>
    <name evidence="1" type="ORF">MLD38_019752</name>
</gene>
<name>A0ACB9QY34_9MYRT</name>